<reference evidence="2 3" key="1">
    <citation type="submission" date="2019-08" db="EMBL/GenBank/DDBJ databases">
        <authorList>
            <person name="Liang Q."/>
        </authorList>
    </citation>
    <scope>NUCLEOTIDE SEQUENCE [LARGE SCALE GENOMIC DNA]</scope>
    <source>
        <strain evidence="2 3">V1718</strain>
    </source>
</reference>
<evidence type="ECO:0000256" key="1">
    <source>
        <dbReference type="SAM" id="MobiDB-lite"/>
    </source>
</evidence>
<protein>
    <submittedName>
        <fullName evidence="2">Uncharacterized protein</fullName>
    </submittedName>
</protein>
<dbReference type="EMBL" id="CP042467">
    <property type="protein sequence ID" value="QED29893.1"/>
    <property type="molecule type" value="Genomic_DNA"/>
</dbReference>
<dbReference type="PROSITE" id="PS51257">
    <property type="entry name" value="PROKAR_LIPOPROTEIN"/>
    <property type="match status" value="1"/>
</dbReference>
<dbReference type="AlphaFoldDB" id="A0A5B8Y0M5"/>
<evidence type="ECO:0000313" key="3">
    <source>
        <dbReference type="Proteomes" id="UP000321595"/>
    </source>
</evidence>
<dbReference type="KEGG" id="bbae:FRD01_22185"/>
<organism evidence="2 3">
    <name type="scientific">Microvenator marinus</name>
    <dbReference type="NCBI Taxonomy" id="2600177"/>
    <lineage>
        <taxon>Bacteria</taxon>
        <taxon>Deltaproteobacteria</taxon>
        <taxon>Bradymonadales</taxon>
        <taxon>Microvenatoraceae</taxon>
        <taxon>Microvenator</taxon>
    </lineage>
</organism>
<gene>
    <name evidence="2" type="ORF">FRD01_22185</name>
</gene>
<sequence length="345" mass="38186">MQKTTAISFALVILASGCSKETTPKTSGNTATSVAAVSTQEDKPMPFVPDVPKNPLPADHEISQFAQRIVDLDSGPWGESQALLKRLQAPIPSTLPAHGGLRTQYWTYKTAEGEFELALTYKDGTWEEPRGNGPPNLHQPEVVAIELTGPGYLELIPPADAKTMIFNATDGAERQMSVWKDFAYFEQGHHGRPWMVARTIGRGTFHATTEERAALENVLVGVSDAMKKEPTLDLQTHLASAAKDFKTAEHTYDFAVGKIEAARPDVMTVSWTGPTKLSRFFEGLGKPQIMTSFAHDYGEMADTIELDHMHVRPGDYYILRPRMHYEESGAAADAHFRSLQIFRKK</sequence>
<evidence type="ECO:0000313" key="2">
    <source>
        <dbReference type="EMBL" id="QED29893.1"/>
    </source>
</evidence>
<dbReference type="Proteomes" id="UP000321595">
    <property type="component" value="Chromosome"/>
</dbReference>
<proteinExistence type="predicted"/>
<feature type="region of interest" description="Disordered" evidence="1">
    <location>
        <begin position="20"/>
        <end position="45"/>
    </location>
</feature>
<name>A0A5B8Y0M5_9DELT</name>
<keyword evidence="3" id="KW-1185">Reference proteome</keyword>
<feature type="compositionally biased region" description="Polar residues" evidence="1">
    <location>
        <begin position="20"/>
        <end position="39"/>
    </location>
</feature>
<dbReference type="RefSeq" id="WP_146963126.1">
    <property type="nucleotide sequence ID" value="NZ_CP042467.1"/>
</dbReference>
<accession>A0A5B8Y0M5</accession>